<dbReference type="CDD" id="cd00090">
    <property type="entry name" value="HTH_ARSR"/>
    <property type="match status" value="1"/>
</dbReference>
<dbReference type="Gene3D" id="1.10.10.10">
    <property type="entry name" value="Winged helix-like DNA-binding domain superfamily/Winged helix DNA-binding domain"/>
    <property type="match status" value="1"/>
</dbReference>
<evidence type="ECO:0000256" key="2">
    <source>
        <dbReference type="ARBA" id="ARBA00023125"/>
    </source>
</evidence>
<keyword evidence="1" id="KW-0805">Transcription regulation</keyword>
<dbReference type="PANTHER" id="PTHR43132:SF8">
    <property type="entry name" value="HTH-TYPE TRANSCRIPTIONAL REGULATOR KMTR"/>
    <property type="match status" value="1"/>
</dbReference>
<gene>
    <name evidence="5" type="ORF">Asera_61490</name>
</gene>
<keyword evidence="2" id="KW-0238">DNA-binding</keyword>
<dbReference type="RefSeq" id="WP_030447045.1">
    <property type="nucleotide sequence ID" value="NZ_AP023354.1"/>
</dbReference>
<dbReference type="InterPro" id="IPR036388">
    <property type="entry name" value="WH-like_DNA-bd_sf"/>
</dbReference>
<dbReference type="SUPFAM" id="SSF46785">
    <property type="entry name" value="Winged helix' DNA-binding domain"/>
    <property type="match status" value="1"/>
</dbReference>
<dbReference type="GO" id="GO:0003677">
    <property type="term" value="F:DNA binding"/>
    <property type="evidence" value="ECO:0007669"/>
    <property type="project" value="UniProtKB-KW"/>
</dbReference>
<proteinExistence type="predicted"/>
<dbReference type="SMART" id="SM00418">
    <property type="entry name" value="HTH_ARSR"/>
    <property type="match status" value="1"/>
</dbReference>
<dbReference type="Proteomes" id="UP000680750">
    <property type="component" value="Chromosome"/>
</dbReference>
<dbReference type="GO" id="GO:0003700">
    <property type="term" value="F:DNA-binding transcription factor activity"/>
    <property type="evidence" value="ECO:0007669"/>
    <property type="project" value="InterPro"/>
</dbReference>
<feature type="domain" description="HTH arsR-type" evidence="4">
    <location>
        <begin position="251"/>
        <end position="324"/>
    </location>
</feature>
<dbReference type="InterPro" id="IPR000835">
    <property type="entry name" value="HTH_MarR-typ"/>
</dbReference>
<organism evidence="5 6">
    <name type="scientific">Actinocatenispora sera</name>
    <dbReference type="NCBI Taxonomy" id="390989"/>
    <lineage>
        <taxon>Bacteria</taxon>
        <taxon>Bacillati</taxon>
        <taxon>Actinomycetota</taxon>
        <taxon>Actinomycetes</taxon>
        <taxon>Micromonosporales</taxon>
        <taxon>Micromonosporaceae</taxon>
        <taxon>Actinocatenispora</taxon>
    </lineage>
</organism>
<dbReference type="InterPro" id="IPR036390">
    <property type="entry name" value="WH_DNA-bd_sf"/>
</dbReference>
<dbReference type="Pfam" id="PF12802">
    <property type="entry name" value="MarR_2"/>
    <property type="match status" value="1"/>
</dbReference>
<dbReference type="InterPro" id="IPR051011">
    <property type="entry name" value="Metal_resp_trans_reg"/>
</dbReference>
<evidence type="ECO:0000313" key="6">
    <source>
        <dbReference type="Proteomes" id="UP000680750"/>
    </source>
</evidence>
<evidence type="ECO:0000256" key="1">
    <source>
        <dbReference type="ARBA" id="ARBA00023015"/>
    </source>
</evidence>
<dbReference type="AlphaFoldDB" id="A0A810LCU0"/>
<dbReference type="PANTHER" id="PTHR43132">
    <property type="entry name" value="ARSENICAL RESISTANCE OPERON REPRESSOR ARSR-RELATED"/>
    <property type="match status" value="1"/>
</dbReference>
<keyword evidence="3" id="KW-0804">Transcription</keyword>
<dbReference type="KEGG" id="aser:Asera_61490"/>
<evidence type="ECO:0000313" key="5">
    <source>
        <dbReference type="EMBL" id="BCJ32041.1"/>
    </source>
</evidence>
<protein>
    <submittedName>
        <fullName evidence="5">Transcriptional regulator</fullName>
    </submittedName>
</protein>
<dbReference type="InterPro" id="IPR011991">
    <property type="entry name" value="ArsR-like_HTH"/>
</dbReference>
<dbReference type="EMBL" id="AP023354">
    <property type="protein sequence ID" value="BCJ32041.1"/>
    <property type="molecule type" value="Genomic_DNA"/>
</dbReference>
<dbReference type="InterPro" id="IPR001845">
    <property type="entry name" value="HTH_ArsR_DNA-bd_dom"/>
</dbReference>
<sequence>MYRIHFTVHDLARTRVSPEPLPLQELHVAVRALQDRGQPLRFGAWRRACAGALSEPARLALSLSRPNMVAPTFCWPELPGAPEQLLEQARATPNDVVAAELAEIACRDPLPSWAAGLGRDAELRDRLHTGVEQLFALLLAPYWSQLTEAYAADRAVRLRQFQAGGIAAVLSAASPEWLRWRPPVLEIRIPSGIEHDLYLEGQGLLLAPSAFATRPYVTVEVDRQPVVAYPAGGGDALVGLTALAPQQPNGTAVAALLGQTRATILTTIAAHPSCTTTELARLADVSPAGASQHATVLRAAGLVHTVRYRNSALHTPTQLGLALLDTPT</sequence>
<evidence type="ECO:0000259" key="4">
    <source>
        <dbReference type="SMART" id="SM00418"/>
    </source>
</evidence>
<evidence type="ECO:0000256" key="3">
    <source>
        <dbReference type="ARBA" id="ARBA00023163"/>
    </source>
</evidence>
<reference evidence="5" key="1">
    <citation type="submission" date="2020-08" db="EMBL/GenBank/DDBJ databases">
        <title>Whole genome shotgun sequence of Actinocatenispora sera NBRC 101916.</title>
        <authorList>
            <person name="Komaki H."/>
            <person name="Tamura T."/>
        </authorList>
    </citation>
    <scope>NUCLEOTIDE SEQUENCE</scope>
    <source>
        <strain evidence="5">NBRC 101916</strain>
    </source>
</reference>
<keyword evidence="6" id="KW-1185">Reference proteome</keyword>
<name>A0A810LCU0_9ACTN</name>
<accession>A0A810LCU0</accession>